<dbReference type="RefSeq" id="WP_136727554.1">
    <property type="nucleotide sequence ID" value="NZ_SUMC01000040.1"/>
</dbReference>
<evidence type="ECO:0000313" key="2">
    <source>
        <dbReference type="Proteomes" id="UP000305778"/>
    </source>
</evidence>
<keyword evidence="2" id="KW-1185">Reference proteome</keyword>
<dbReference type="AlphaFoldDB" id="A0A4U0SCI5"/>
<organism evidence="1 2">
    <name type="scientific">Actinacidiphila oryziradicis</name>
    <dbReference type="NCBI Taxonomy" id="2571141"/>
    <lineage>
        <taxon>Bacteria</taxon>
        <taxon>Bacillati</taxon>
        <taxon>Actinomycetota</taxon>
        <taxon>Actinomycetes</taxon>
        <taxon>Kitasatosporales</taxon>
        <taxon>Streptomycetaceae</taxon>
        <taxon>Actinacidiphila</taxon>
    </lineage>
</organism>
<protein>
    <submittedName>
        <fullName evidence="1">Uncharacterized protein</fullName>
    </submittedName>
</protein>
<comment type="caution">
    <text evidence="1">The sequence shown here is derived from an EMBL/GenBank/DDBJ whole genome shotgun (WGS) entry which is preliminary data.</text>
</comment>
<sequence>MGCGSVERVLEEYVAACRGEVERLRGEVERIGLLLTDREGELERLLTAQQVPASLPGVHPPTELVVLPAARAGQREPGSGGAPARAVERERFTAVLLDVLSSKRRPMRCKDLVLALDGDPEVPREVEKVRHHLKREMRAGRVLEHEPGQFTLARGVAVVDG</sequence>
<reference evidence="1 2" key="1">
    <citation type="submission" date="2019-04" db="EMBL/GenBank/DDBJ databases">
        <title>Streptomyces oryziradicis sp. nov., a novel actinomycete isolated from rhizosphere soil of rice (Oryza sativa L.).</title>
        <authorList>
            <person name="Li C."/>
        </authorList>
    </citation>
    <scope>NUCLEOTIDE SEQUENCE [LARGE SCALE GENOMIC DNA]</scope>
    <source>
        <strain evidence="1 2">NEAU-C40</strain>
    </source>
</reference>
<gene>
    <name evidence="1" type="ORF">FCI23_32160</name>
</gene>
<name>A0A4U0SCI5_9ACTN</name>
<dbReference type="OrthoDB" id="4239482at2"/>
<evidence type="ECO:0000313" key="1">
    <source>
        <dbReference type="EMBL" id="TKA06308.1"/>
    </source>
</evidence>
<accession>A0A4U0SCI5</accession>
<proteinExistence type="predicted"/>
<dbReference type="Proteomes" id="UP000305778">
    <property type="component" value="Unassembled WGS sequence"/>
</dbReference>
<dbReference type="EMBL" id="SUMC01000040">
    <property type="protein sequence ID" value="TKA06308.1"/>
    <property type="molecule type" value="Genomic_DNA"/>
</dbReference>